<comment type="caution">
    <text evidence="2">The sequence shown here is derived from an EMBL/GenBank/DDBJ whole genome shotgun (WGS) entry which is preliminary data.</text>
</comment>
<evidence type="ECO:0000313" key="5">
    <source>
        <dbReference type="Proteomes" id="UP001209666"/>
    </source>
</evidence>
<dbReference type="RefSeq" id="WP_022242838.1">
    <property type="nucleotide sequence ID" value="NZ_JAJEQW010000012.1"/>
</dbReference>
<reference evidence="3" key="3">
    <citation type="submission" date="2022-09" db="EMBL/GenBank/DDBJ databases">
        <authorList>
            <person name="Hitch T.C.A."/>
        </authorList>
    </citation>
    <scope>NUCLEOTIDE SEQUENCE</scope>
    <source>
        <strain evidence="3">Sanger_19</strain>
    </source>
</reference>
<feature type="transmembrane region" description="Helical" evidence="1">
    <location>
        <begin position="37"/>
        <end position="59"/>
    </location>
</feature>
<protein>
    <recommendedName>
        <fullName evidence="6">ATP synthase subunit I</fullName>
    </recommendedName>
</protein>
<feature type="transmembrane region" description="Helical" evidence="1">
    <location>
        <begin position="12"/>
        <end position="31"/>
    </location>
</feature>
<organism evidence="2 4">
    <name type="scientific">Roseburia amylophila</name>
    <dbReference type="NCBI Taxonomy" id="2981794"/>
    <lineage>
        <taxon>Bacteria</taxon>
        <taxon>Bacillati</taxon>
        <taxon>Bacillota</taxon>
        <taxon>Clostridia</taxon>
        <taxon>Lachnospirales</taxon>
        <taxon>Lachnospiraceae</taxon>
        <taxon>Roseburia</taxon>
    </lineage>
</organism>
<evidence type="ECO:0000313" key="3">
    <source>
        <dbReference type="EMBL" id="MCU6717242.1"/>
    </source>
</evidence>
<reference evidence="2" key="2">
    <citation type="submission" date="2021-10" db="EMBL/GenBank/DDBJ databases">
        <title>Anaerobic single-cell dispensing facilitates the cultivation of human gut bacteria.</title>
        <authorList>
            <person name="Afrizal A."/>
        </authorList>
    </citation>
    <scope>NUCLEOTIDE SEQUENCE</scope>
    <source>
        <strain evidence="2">CLA-AA-H204</strain>
    </source>
</reference>
<evidence type="ECO:0000313" key="2">
    <source>
        <dbReference type="EMBL" id="MCC2242806.1"/>
    </source>
</evidence>
<keyword evidence="1" id="KW-1133">Transmembrane helix</keyword>
<evidence type="ECO:0000256" key="1">
    <source>
        <dbReference type="SAM" id="Phobius"/>
    </source>
</evidence>
<keyword evidence="5" id="KW-1185">Reference proteome</keyword>
<accession>A0AAW4WHM3</accession>
<feature type="transmembrane region" description="Helical" evidence="1">
    <location>
        <begin position="79"/>
        <end position="95"/>
    </location>
</feature>
<dbReference type="EMBL" id="JAOQKI010000010">
    <property type="protein sequence ID" value="MCU6717242.1"/>
    <property type="molecule type" value="Genomic_DNA"/>
</dbReference>
<dbReference type="Proteomes" id="UP001198893">
    <property type="component" value="Unassembled WGS sequence"/>
</dbReference>
<keyword evidence="1" id="KW-0472">Membrane</keyword>
<evidence type="ECO:0008006" key="6">
    <source>
        <dbReference type="Google" id="ProtNLM"/>
    </source>
</evidence>
<dbReference type="Proteomes" id="UP001209666">
    <property type="component" value="Unassembled WGS sequence"/>
</dbReference>
<reference evidence="3 5" key="1">
    <citation type="journal article" date="2021" name="ISME Commun">
        <title>Automated analysis of genomic sequences facilitates high-throughput and comprehensive description of bacteria.</title>
        <authorList>
            <person name="Hitch T.C.A."/>
        </authorList>
    </citation>
    <scope>NUCLEOTIDE SEQUENCE [LARGE SCALE GENOMIC DNA]</scope>
    <source>
        <strain evidence="3 5">Sanger_19</strain>
    </source>
</reference>
<evidence type="ECO:0000313" key="4">
    <source>
        <dbReference type="Proteomes" id="UP001198893"/>
    </source>
</evidence>
<dbReference type="AlphaFoldDB" id="A0AAW4WHM3"/>
<proteinExistence type="predicted"/>
<dbReference type="EMBL" id="JAJEQW010000012">
    <property type="protein sequence ID" value="MCC2242806.1"/>
    <property type="molecule type" value="Genomic_DNA"/>
</dbReference>
<keyword evidence="1" id="KW-0812">Transmembrane</keyword>
<sequence length="135" mass="14854">MLKRINDALPELILGILIYEIVVEFTGIWFVKDKLGYSNGLLIGAATAIGMAIHMAVVLRDSMDMAESGRTRRIALQYVLRYLVVVAVFFATAYFEIGNVIVAFVGVMGLKVGAYVQPFTHKVILKLLGRGDESS</sequence>
<gene>
    <name evidence="2" type="ORF">LKD47_10900</name>
    <name evidence="3" type="ORF">OCV43_08130</name>
</gene>
<name>A0AAW4WHM3_9FIRM</name>